<dbReference type="EMBL" id="BAAAQD010000009">
    <property type="protein sequence ID" value="GAA1526483.1"/>
    <property type="molecule type" value="Genomic_DNA"/>
</dbReference>
<evidence type="ECO:0000313" key="2">
    <source>
        <dbReference type="Proteomes" id="UP001501470"/>
    </source>
</evidence>
<dbReference type="RefSeq" id="WP_344504401.1">
    <property type="nucleotide sequence ID" value="NZ_BAAAQD010000009.1"/>
</dbReference>
<dbReference type="Proteomes" id="UP001501470">
    <property type="component" value="Unassembled WGS sequence"/>
</dbReference>
<name>A0ABN2AT84_9ACTN</name>
<accession>A0ABN2AT84</accession>
<keyword evidence="2" id="KW-1185">Reference proteome</keyword>
<reference evidence="1 2" key="1">
    <citation type="journal article" date="2019" name="Int. J. Syst. Evol. Microbiol.">
        <title>The Global Catalogue of Microorganisms (GCM) 10K type strain sequencing project: providing services to taxonomists for standard genome sequencing and annotation.</title>
        <authorList>
            <consortium name="The Broad Institute Genomics Platform"/>
            <consortium name="The Broad Institute Genome Sequencing Center for Infectious Disease"/>
            <person name="Wu L."/>
            <person name="Ma J."/>
        </authorList>
    </citation>
    <scope>NUCLEOTIDE SEQUENCE [LARGE SCALE GENOMIC DNA]</scope>
    <source>
        <strain evidence="1 2">JCM 15933</strain>
    </source>
</reference>
<sequence>MSHFNFLGIPVDGTIIRPAPTVQQRPLSDLEPLIRALLADDAIVEFGWTQYTPYYNDGDPCVFSVDTPWFRTPEDPALEPQLTHQLRLEDGQHPSLGRRQGKWVNGQRYSAYTGPDEERYDRARALTDAFESEAFNQVLLDAFGDHAHITVRRDGITVDSYSHD</sequence>
<gene>
    <name evidence="1" type="ORF">GCM10009827_049100</name>
</gene>
<protein>
    <submittedName>
        <fullName evidence="1">Uncharacterized protein</fullName>
    </submittedName>
</protein>
<evidence type="ECO:0000313" key="1">
    <source>
        <dbReference type="EMBL" id="GAA1526483.1"/>
    </source>
</evidence>
<proteinExistence type="predicted"/>
<comment type="caution">
    <text evidence="1">The sequence shown here is derived from an EMBL/GenBank/DDBJ whole genome shotgun (WGS) entry which is preliminary data.</text>
</comment>
<organism evidence="1 2">
    <name type="scientific">Dactylosporangium maewongense</name>
    <dbReference type="NCBI Taxonomy" id="634393"/>
    <lineage>
        <taxon>Bacteria</taxon>
        <taxon>Bacillati</taxon>
        <taxon>Actinomycetota</taxon>
        <taxon>Actinomycetes</taxon>
        <taxon>Micromonosporales</taxon>
        <taxon>Micromonosporaceae</taxon>
        <taxon>Dactylosporangium</taxon>
    </lineage>
</organism>